<proteinExistence type="predicted"/>
<keyword evidence="2" id="KW-1185">Reference proteome</keyword>
<dbReference type="RefSeq" id="WP_111625635.1">
    <property type="nucleotide sequence ID" value="NZ_QLLN01000013.1"/>
</dbReference>
<organism evidence="1 2">
    <name type="scientific">Arenibacter echinorum</name>
    <dbReference type="NCBI Taxonomy" id="440515"/>
    <lineage>
        <taxon>Bacteria</taxon>
        <taxon>Pseudomonadati</taxon>
        <taxon>Bacteroidota</taxon>
        <taxon>Flavobacteriia</taxon>
        <taxon>Flavobacteriales</taxon>
        <taxon>Flavobacteriaceae</taxon>
        <taxon>Arenibacter</taxon>
    </lineage>
</organism>
<dbReference type="InterPro" id="IPR025412">
    <property type="entry name" value="DUF4304"/>
</dbReference>
<sequence>MTNKIDYKKTLDEIQKLVHSELKADGFKKKGRTHNKTLENGIIQVVNFQMAKYEFDSVVEIPGIRTNLYGNFAVNIGVFVPELYQSIFNQEPKAFIQEYDCEIRERINDKESGKEYWFSLGTDYQKTAEFIIGKLKSDVEKWFDRFDDHRKIVSELTESKEIMFSPREKLCGAIIELGIDRGNGERIFNEYYNLIEDKKPHKNYVSELAKQLNIQLTEKTSA</sequence>
<dbReference type="OrthoDB" id="1097772at2"/>
<accession>A0A327QKJ8</accession>
<dbReference type="EMBL" id="QLLN01000013">
    <property type="protein sequence ID" value="RAJ04820.1"/>
    <property type="molecule type" value="Genomic_DNA"/>
</dbReference>
<dbReference type="Proteomes" id="UP000249696">
    <property type="component" value="Unassembled WGS sequence"/>
</dbReference>
<gene>
    <name evidence="1" type="ORF">LV92_04339</name>
</gene>
<comment type="caution">
    <text evidence="1">The sequence shown here is derived from an EMBL/GenBank/DDBJ whole genome shotgun (WGS) entry which is preliminary data.</text>
</comment>
<name>A0A327QKJ8_9FLAO</name>
<dbReference type="Pfam" id="PF14137">
    <property type="entry name" value="DUF4304"/>
    <property type="match status" value="1"/>
</dbReference>
<evidence type="ECO:0000313" key="1">
    <source>
        <dbReference type="EMBL" id="RAJ04820.1"/>
    </source>
</evidence>
<dbReference type="AlphaFoldDB" id="A0A327QKJ8"/>
<evidence type="ECO:0000313" key="2">
    <source>
        <dbReference type="Proteomes" id="UP000249696"/>
    </source>
</evidence>
<reference evidence="1 2" key="1">
    <citation type="submission" date="2018-06" db="EMBL/GenBank/DDBJ databases">
        <title>Genomic Encyclopedia of Archaeal and Bacterial Type Strains, Phase II (KMG-II): from individual species to whole genera.</title>
        <authorList>
            <person name="Goeker M."/>
        </authorList>
    </citation>
    <scope>NUCLEOTIDE SEQUENCE [LARGE SCALE GENOMIC DNA]</scope>
    <source>
        <strain evidence="1 2">DSM 23522</strain>
    </source>
</reference>
<protein>
    <submittedName>
        <fullName evidence="1">Uncharacterized protein DUF4304</fullName>
    </submittedName>
</protein>